<keyword evidence="4" id="KW-0255">Endonuclease</keyword>
<dbReference type="EMBL" id="JAHHHD010000002">
    <property type="protein sequence ID" value="MBW4657708.1"/>
    <property type="molecule type" value="Genomic_DNA"/>
</dbReference>
<evidence type="ECO:0000256" key="7">
    <source>
        <dbReference type="ARBA" id="ARBA00023016"/>
    </source>
</evidence>
<dbReference type="AlphaFoldDB" id="A0A951QAC8"/>
<keyword evidence="3" id="KW-0540">Nuclease</keyword>
<name>A0A951QAC8_9CYAN</name>
<dbReference type="GO" id="GO:0004519">
    <property type="term" value="F:endonuclease activity"/>
    <property type="evidence" value="ECO:0007669"/>
    <property type="project" value="UniProtKB-KW"/>
</dbReference>
<organism evidence="8 9">
    <name type="scientific">Drouetiella hepatica Uher 2000/2452</name>
    <dbReference type="NCBI Taxonomy" id="904376"/>
    <lineage>
        <taxon>Bacteria</taxon>
        <taxon>Bacillati</taxon>
        <taxon>Cyanobacteriota</taxon>
        <taxon>Cyanophyceae</taxon>
        <taxon>Oculatellales</taxon>
        <taxon>Oculatellaceae</taxon>
        <taxon>Drouetiella</taxon>
    </lineage>
</organism>
<proteinExistence type="inferred from homology"/>
<reference evidence="8" key="2">
    <citation type="journal article" date="2022" name="Microbiol. Resour. Announc.">
        <title>Metagenome Sequencing to Explore Phylogenomics of Terrestrial Cyanobacteria.</title>
        <authorList>
            <person name="Ward R.D."/>
            <person name="Stajich J.E."/>
            <person name="Johansen J.R."/>
            <person name="Huntemann M."/>
            <person name="Clum A."/>
            <person name="Foster B."/>
            <person name="Foster B."/>
            <person name="Roux S."/>
            <person name="Palaniappan K."/>
            <person name="Varghese N."/>
            <person name="Mukherjee S."/>
            <person name="Reddy T.B.K."/>
            <person name="Daum C."/>
            <person name="Copeland A."/>
            <person name="Chen I.A."/>
            <person name="Ivanova N.N."/>
            <person name="Kyrpides N.C."/>
            <person name="Shapiro N."/>
            <person name="Eloe-Fadrosh E.A."/>
            <person name="Pietrasiak N."/>
        </authorList>
    </citation>
    <scope>NUCLEOTIDE SEQUENCE</scope>
    <source>
        <strain evidence="8">UHER 2000/2452</strain>
    </source>
</reference>
<dbReference type="PANTHER" id="PTHR34873">
    <property type="entry name" value="SSR1766 PROTEIN"/>
    <property type="match status" value="1"/>
</dbReference>
<dbReference type="PANTHER" id="PTHR34873:SF3">
    <property type="entry name" value="ADDICTION MODULE TOXIN, HICA FAMILY"/>
    <property type="match status" value="1"/>
</dbReference>
<evidence type="ECO:0000256" key="4">
    <source>
        <dbReference type="ARBA" id="ARBA00022759"/>
    </source>
</evidence>
<evidence type="ECO:0000313" key="8">
    <source>
        <dbReference type="EMBL" id="MBW4657708.1"/>
    </source>
</evidence>
<evidence type="ECO:0000256" key="5">
    <source>
        <dbReference type="ARBA" id="ARBA00022801"/>
    </source>
</evidence>
<comment type="similarity">
    <text evidence="1">Belongs to the HicA mRNA interferase family.</text>
</comment>
<accession>A0A951QAC8</accession>
<keyword evidence="5" id="KW-0378">Hydrolase</keyword>
<protein>
    <submittedName>
        <fullName evidence="8">Type II toxin-antitoxin system HicA family toxin</fullName>
    </submittedName>
</protein>
<dbReference type="InterPro" id="IPR012933">
    <property type="entry name" value="HicA_mRNA_interferase"/>
</dbReference>
<evidence type="ECO:0000256" key="6">
    <source>
        <dbReference type="ARBA" id="ARBA00022884"/>
    </source>
</evidence>
<evidence type="ECO:0000256" key="2">
    <source>
        <dbReference type="ARBA" id="ARBA00022649"/>
    </source>
</evidence>
<dbReference type="GO" id="GO:0003729">
    <property type="term" value="F:mRNA binding"/>
    <property type="evidence" value="ECO:0007669"/>
    <property type="project" value="InterPro"/>
</dbReference>
<comment type="caution">
    <text evidence="8">The sequence shown here is derived from an EMBL/GenBank/DDBJ whole genome shotgun (WGS) entry which is preliminary data.</text>
</comment>
<keyword evidence="7" id="KW-0346">Stress response</keyword>
<gene>
    <name evidence="8" type="ORF">KME15_03470</name>
</gene>
<evidence type="ECO:0000256" key="3">
    <source>
        <dbReference type="ARBA" id="ARBA00022722"/>
    </source>
</evidence>
<keyword evidence="6" id="KW-0694">RNA-binding</keyword>
<dbReference type="InterPro" id="IPR038570">
    <property type="entry name" value="HicA_sf"/>
</dbReference>
<evidence type="ECO:0000313" key="9">
    <source>
        <dbReference type="Proteomes" id="UP000757435"/>
    </source>
</evidence>
<dbReference type="Gene3D" id="3.30.920.30">
    <property type="entry name" value="Hypothetical protein"/>
    <property type="match status" value="1"/>
</dbReference>
<dbReference type="Pfam" id="PF07927">
    <property type="entry name" value="HicA_toxin"/>
    <property type="match status" value="1"/>
</dbReference>
<evidence type="ECO:0000256" key="1">
    <source>
        <dbReference type="ARBA" id="ARBA00006620"/>
    </source>
</evidence>
<keyword evidence="2" id="KW-1277">Toxin-antitoxin system</keyword>
<dbReference type="Proteomes" id="UP000757435">
    <property type="component" value="Unassembled WGS sequence"/>
</dbReference>
<reference evidence="8" key="1">
    <citation type="submission" date="2021-05" db="EMBL/GenBank/DDBJ databases">
        <authorList>
            <person name="Pietrasiak N."/>
            <person name="Ward R."/>
            <person name="Stajich J.E."/>
            <person name="Kurbessoian T."/>
        </authorList>
    </citation>
    <scope>NUCLEOTIDE SEQUENCE</scope>
    <source>
        <strain evidence="8">UHER 2000/2452</strain>
    </source>
</reference>
<dbReference type="GO" id="GO:0016787">
    <property type="term" value="F:hydrolase activity"/>
    <property type="evidence" value="ECO:0007669"/>
    <property type="project" value="UniProtKB-KW"/>
</dbReference>
<sequence length="73" mass="8120">MSKLPVVSGAECVRALEQIGFVVDRQRGSHIILVREKPRATVSVPDHKELDRGTLRAIIRQVGLSVDEFVDLL</sequence>
<dbReference type="SUPFAM" id="SSF54786">
    <property type="entry name" value="YcfA/nrd intein domain"/>
    <property type="match status" value="1"/>
</dbReference>